<dbReference type="Proteomes" id="UP000236333">
    <property type="component" value="Unassembled WGS sequence"/>
</dbReference>
<evidence type="ECO:0000313" key="3">
    <source>
        <dbReference type="Proteomes" id="UP000236333"/>
    </source>
</evidence>
<dbReference type="SUPFAM" id="SSF52374">
    <property type="entry name" value="Nucleotidylyl transferase"/>
    <property type="match status" value="1"/>
</dbReference>
<gene>
    <name evidence="2" type="ORF">TSOC_015132</name>
</gene>
<name>A0A2J7ZFN6_9CHLO</name>
<proteinExistence type="predicted"/>
<sequence>MGWTAQGVVDAVAARLLGMGMAKVPQISEKTLSKMGLKGPVHRGHVDYCKYARDFAGPDGVVIFIVNNDKQAVLKKGYSFVPQEDRLAVISAIRHVDKAVLSIDEDRTVCKTLQMLCDTEGDNKPTFFGNGGDVDEGNRCPEEEVCRQNGIRLVYGFGDKVQSSSWILEKSVRVAFHAMSRDDTR</sequence>
<keyword evidence="3" id="KW-1185">Reference proteome</keyword>
<feature type="domain" description="Cytidyltransferase-like" evidence="1">
    <location>
        <begin position="40"/>
        <end position="106"/>
    </location>
</feature>
<dbReference type="Pfam" id="PF01467">
    <property type="entry name" value="CTP_transf_like"/>
    <property type="match status" value="1"/>
</dbReference>
<dbReference type="InterPro" id="IPR004821">
    <property type="entry name" value="Cyt_trans-like"/>
</dbReference>
<organism evidence="2 3">
    <name type="scientific">Tetrabaena socialis</name>
    <dbReference type="NCBI Taxonomy" id="47790"/>
    <lineage>
        <taxon>Eukaryota</taxon>
        <taxon>Viridiplantae</taxon>
        <taxon>Chlorophyta</taxon>
        <taxon>core chlorophytes</taxon>
        <taxon>Chlorophyceae</taxon>
        <taxon>CS clade</taxon>
        <taxon>Chlamydomonadales</taxon>
        <taxon>Tetrabaenaceae</taxon>
        <taxon>Tetrabaena</taxon>
    </lineage>
</organism>
<evidence type="ECO:0000259" key="1">
    <source>
        <dbReference type="Pfam" id="PF01467"/>
    </source>
</evidence>
<protein>
    <submittedName>
        <fullName evidence="2">FAD synthase</fullName>
    </submittedName>
</protein>
<evidence type="ECO:0000313" key="2">
    <source>
        <dbReference type="EMBL" id="PNG99094.1"/>
    </source>
</evidence>
<accession>A0A2J7ZFN6</accession>
<comment type="caution">
    <text evidence="2">The sequence shown here is derived from an EMBL/GenBank/DDBJ whole genome shotgun (WGS) entry which is preliminary data.</text>
</comment>
<dbReference type="AlphaFoldDB" id="A0A2J7ZFN6"/>
<dbReference type="InterPro" id="IPR014729">
    <property type="entry name" value="Rossmann-like_a/b/a_fold"/>
</dbReference>
<dbReference type="EMBL" id="PGGS01004139">
    <property type="protein sequence ID" value="PNG99094.1"/>
    <property type="molecule type" value="Genomic_DNA"/>
</dbReference>
<dbReference type="Gene3D" id="3.40.50.620">
    <property type="entry name" value="HUPs"/>
    <property type="match status" value="1"/>
</dbReference>
<reference evidence="2 3" key="1">
    <citation type="journal article" date="2017" name="Mol. Biol. Evol.">
        <title>The 4-celled Tetrabaena socialis nuclear genome reveals the essential components for genetic control of cell number at the origin of multicellularity in the volvocine lineage.</title>
        <authorList>
            <person name="Featherston J."/>
            <person name="Arakaki Y."/>
            <person name="Hanschen E.R."/>
            <person name="Ferris P.J."/>
            <person name="Michod R.E."/>
            <person name="Olson B.J.S.C."/>
            <person name="Nozaki H."/>
            <person name="Durand P.M."/>
        </authorList>
    </citation>
    <scope>NUCLEOTIDE SEQUENCE [LARGE SCALE GENOMIC DNA]</scope>
    <source>
        <strain evidence="2 3">NIES-571</strain>
    </source>
</reference>
<dbReference type="OrthoDB" id="40021at2759"/>
<dbReference type="GO" id="GO:0003824">
    <property type="term" value="F:catalytic activity"/>
    <property type="evidence" value="ECO:0007669"/>
    <property type="project" value="InterPro"/>
</dbReference>